<accession>D7EHW5</accession>
<sequence length="102" mass="12046">MTFRGMDFLIVIDYFSNWLEIIRLQGKTAAHLTIKFKEIFSRYGIPEELVSDNMPFDSYEFRRFATEWDFSLSTSSPRYPQSNGMAERGVQIAKNILRKSYE</sequence>
<organism evidence="2 3">
    <name type="scientific">Tribolium castaneum</name>
    <name type="common">Red flour beetle</name>
    <dbReference type="NCBI Taxonomy" id="7070"/>
    <lineage>
        <taxon>Eukaryota</taxon>
        <taxon>Metazoa</taxon>
        <taxon>Ecdysozoa</taxon>
        <taxon>Arthropoda</taxon>
        <taxon>Hexapoda</taxon>
        <taxon>Insecta</taxon>
        <taxon>Pterygota</taxon>
        <taxon>Neoptera</taxon>
        <taxon>Endopterygota</taxon>
        <taxon>Coleoptera</taxon>
        <taxon>Polyphaga</taxon>
        <taxon>Cucujiformia</taxon>
        <taxon>Tenebrionidae</taxon>
        <taxon>Tenebrionidae incertae sedis</taxon>
        <taxon>Tribolium</taxon>
    </lineage>
</organism>
<gene>
    <name evidence="2" type="primary">GLEAN_02322</name>
    <name evidence="2" type="ORF">TcasGA2_TC002322</name>
</gene>
<dbReference type="PANTHER" id="PTHR37984:SF7">
    <property type="entry name" value="INTEGRASE CATALYTIC DOMAIN-CONTAINING PROTEIN"/>
    <property type="match status" value="1"/>
</dbReference>
<feature type="domain" description="Integrase catalytic" evidence="1">
    <location>
        <begin position="1"/>
        <end position="102"/>
    </location>
</feature>
<dbReference type="PhylomeDB" id="D7EHW5"/>
<dbReference type="InterPro" id="IPR012337">
    <property type="entry name" value="RNaseH-like_sf"/>
</dbReference>
<evidence type="ECO:0000313" key="2">
    <source>
        <dbReference type="EMBL" id="EFA12171.1"/>
    </source>
</evidence>
<dbReference type="Proteomes" id="UP000007266">
    <property type="component" value="Unassembled WGS sequence"/>
</dbReference>
<dbReference type="SUPFAM" id="SSF53098">
    <property type="entry name" value="Ribonuclease H-like"/>
    <property type="match status" value="1"/>
</dbReference>
<dbReference type="eggNOG" id="KOG0017">
    <property type="taxonomic scope" value="Eukaryota"/>
</dbReference>
<dbReference type="AlphaFoldDB" id="D7EHW5"/>
<dbReference type="GO" id="GO:0003676">
    <property type="term" value="F:nucleic acid binding"/>
    <property type="evidence" value="ECO:0007669"/>
    <property type="project" value="InterPro"/>
</dbReference>
<dbReference type="OMA" id="TPCELIS"/>
<dbReference type="InParanoid" id="D7EHW5"/>
<dbReference type="GO" id="GO:0015074">
    <property type="term" value="P:DNA integration"/>
    <property type="evidence" value="ECO:0007669"/>
    <property type="project" value="InterPro"/>
</dbReference>
<dbReference type="EMBL" id="KQ973114">
    <property type="protein sequence ID" value="EFA12171.1"/>
    <property type="molecule type" value="Genomic_DNA"/>
</dbReference>
<dbReference type="Pfam" id="PF00665">
    <property type="entry name" value="rve"/>
    <property type="match status" value="1"/>
</dbReference>
<dbReference type="Gene3D" id="3.30.420.10">
    <property type="entry name" value="Ribonuclease H-like superfamily/Ribonuclease H"/>
    <property type="match status" value="1"/>
</dbReference>
<dbReference type="InterPro" id="IPR001584">
    <property type="entry name" value="Integrase_cat-core"/>
</dbReference>
<dbReference type="PROSITE" id="PS50994">
    <property type="entry name" value="INTEGRASE"/>
    <property type="match status" value="1"/>
</dbReference>
<dbReference type="InterPro" id="IPR050951">
    <property type="entry name" value="Retrovirus_Pol_polyprotein"/>
</dbReference>
<dbReference type="PANTHER" id="PTHR37984">
    <property type="entry name" value="PROTEIN CBG26694"/>
    <property type="match status" value="1"/>
</dbReference>
<protein>
    <recommendedName>
        <fullName evidence="1">Integrase catalytic domain-containing protein</fullName>
    </recommendedName>
</protein>
<reference evidence="2 3" key="2">
    <citation type="journal article" date="2010" name="Nucleic Acids Res.">
        <title>BeetleBase in 2010: revisions to provide comprehensive genomic information for Tribolium castaneum.</title>
        <authorList>
            <person name="Kim H.S."/>
            <person name="Murphy T."/>
            <person name="Xia J."/>
            <person name="Caragea D."/>
            <person name="Park Y."/>
            <person name="Beeman R.W."/>
            <person name="Lorenzen M.D."/>
            <person name="Butcher S."/>
            <person name="Manak J.R."/>
            <person name="Brown S.J."/>
        </authorList>
    </citation>
    <scope>NUCLEOTIDE SEQUENCE [LARGE SCALE GENOMIC DNA]</scope>
    <source>
        <strain evidence="2 3">Georgia GA2</strain>
    </source>
</reference>
<evidence type="ECO:0000259" key="1">
    <source>
        <dbReference type="PROSITE" id="PS50994"/>
    </source>
</evidence>
<evidence type="ECO:0000313" key="3">
    <source>
        <dbReference type="Proteomes" id="UP000007266"/>
    </source>
</evidence>
<reference evidence="2 3" key="1">
    <citation type="journal article" date="2008" name="Nature">
        <title>The genome of the model beetle and pest Tribolium castaneum.</title>
        <authorList>
            <consortium name="Tribolium Genome Sequencing Consortium"/>
            <person name="Richards S."/>
            <person name="Gibbs R.A."/>
            <person name="Weinstock G.M."/>
            <person name="Brown S.J."/>
            <person name="Denell R."/>
            <person name="Beeman R.W."/>
            <person name="Gibbs R."/>
            <person name="Beeman R.W."/>
            <person name="Brown S.J."/>
            <person name="Bucher G."/>
            <person name="Friedrich M."/>
            <person name="Grimmelikhuijzen C.J."/>
            <person name="Klingler M."/>
            <person name="Lorenzen M."/>
            <person name="Richards S."/>
            <person name="Roth S."/>
            <person name="Schroder R."/>
            <person name="Tautz D."/>
            <person name="Zdobnov E.M."/>
            <person name="Muzny D."/>
            <person name="Gibbs R.A."/>
            <person name="Weinstock G.M."/>
            <person name="Attaway T."/>
            <person name="Bell S."/>
            <person name="Buhay C.J."/>
            <person name="Chandrabose M.N."/>
            <person name="Chavez D."/>
            <person name="Clerk-Blankenburg K.P."/>
            <person name="Cree A."/>
            <person name="Dao M."/>
            <person name="Davis C."/>
            <person name="Chacko J."/>
            <person name="Dinh H."/>
            <person name="Dugan-Rocha S."/>
            <person name="Fowler G."/>
            <person name="Garner T.T."/>
            <person name="Garnes J."/>
            <person name="Gnirke A."/>
            <person name="Hawes A."/>
            <person name="Hernandez J."/>
            <person name="Hines S."/>
            <person name="Holder M."/>
            <person name="Hume J."/>
            <person name="Jhangiani S.N."/>
            <person name="Joshi V."/>
            <person name="Khan Z.M."/>
            <person name="Jackson L."/>
            <person name="Kovar C."/>
            <person name="Kowis A."/>
            <person name="Lee S."/>
            <person name="Lewis L.R."/>
            <person name="Margolis J."/>
            <person name="Morgan M."/>
            <person name="Nazareth L.V."/>
            <person name="Nguyen N."/>
            <person name="Okwuonu G."/>
            <person name="Parker D."/>
            <person name="Richards S."/>
            <person name="Ruiz S.J."/>
            <person name="Santibanez J."/>
            <person name="Savard J."/>
            <person name="Scherer S.E."/>
            <person name="Schneider B."/>
            <person name="Sodergren E."/>
            <person name="Tautz D."/>
            <person name="Vattahil S."/>
            <person name="Villasana D."/>
            <person name="White C.S."/>
            <person name="Wright R."/>
            <person name="Park Y."/>
            <person name="Beeman R.W."/>
            <person name="Lord J."/>
            <person name="Oppert B."/>
            <person name="Lorenzen M."/>
            <person name="Brown S."/>
            <person name="Wang L."/>
            <person name="Savard J."/>
            <person name="Tautz D."/>
            <person name="Richards S."/>
            <person name="Weinstock G."/>
            <person name="Gibbs R.A."/>
            <person name="Liu Y."/>
            <person name="Worley K."/>
            <person name="Weinstock G."/>
            <person name="Elsik C.G."/>
            <person name="Reese J.T."/>
            <person name="Elhaik E."/>
            <person name="Landan G."/>
            <person name="Graur D."/>
            <person name="Arensburger P."/>
            <person name="Atkinson P."/>
            <person name="Beeman R.W."/>
            <person name="Beidler J."/>
            <person name="Brown S.J."/>
            <person name="Demuth J.P."/>
            <person name="Drury D.W."/>
            <person name="Du Y.Z."/>
            <person name="Fujiwara H."/>
            <person name="Lorenzen M."/>
            <person name="Maselli V."/>
            <person name="Osanai M."/>
            <person name="Park Y."/>
            <person name="Robertson H.M."/>
            <person name="Tu Z."/>
            <person name="Wang J.J."/>
            <person name="Wang S."/>
            <person name="Richards S."/>
            <person name="Song H."/>
            <person name="Zhang L."/>
            <person name="Sodergren E."/>
            <person name="Werner D."/>
            <person name="Stanke M."/>
            <person name="Morgenstern B."/>
            <person name="Solovyev V."/>
            <person name="Kosarev P."/>
            <person name="Brown G."/>
            <person name="Chen H.C."/>
            <person name="Ermolaeva O."/>
            <person name="Hlavina W."/>
            <person name="Kapustin Y."/>
            <person name="Kiryutin B."/>
            <person name="Kitts P."/>
            <person name="Maglott D."/>
            <person name="Pruitt K."/>
            <person name="Sapojnikov V."/>
            <person name="Souvorov A."/>
            <person name="Mackey A.J."/>
            <person name="Waterhouse R.M."/>
            <person name="Wyder S."/>
            <person name="Zdobnov E.M."/>
            <person name="Zdobnov E.M."/>
            <person name="Wyder S."/>
            <person name="Kriventseva E.V."/>
            <person name="Kadowaki T."/>
            <person name="Bork P."/>
            <person name="Aranda M."/>
            <person name="Bao R."/>
            <person name="Beermann A."/>
            <person name="Berns N."/>
            <person name="Bolognesi R."/>
            <person name="Bonneton F."/>
            <person name="Bopp D."/>
            <person name="Brown S.J."/>
            <person name="Bucher G."/>
            <person name="Butts T."/>
            <person name="Chaumot A."/>
            <person name="Denell R.E."/>
            <person name="Ferrier D.E."/>
            <person name="Friedrich M."/>
            <person name="Gordon C.M."/>
            <person name="Jindra M."/>
            <person name="Klingler M."/>
            <person name="Lan Q."/>
            <person name="Lattorff H.M."/>
            <person name="Laudet V."/>
            <person name="von Levetsow C."/>
            <person name="Liu Z."/>
            <person name="Lutz R."/>
            <person name="Lynch J.A."/>
            <person name="da Fonseca R.N."/>
            <person name="Posnien N."/>
            <person name="Reuter R."/>
            <person name="Roth S."/>
            <person name="Savard J."/>
            <person name="Schinko J.B."/>
            <person name="Schmitt C."/>
            <person name="Schoppmeier M."/>
            <person name="Schroder R."/>
            <person name="Shippy T.D."/>
            <person name="Simonnet F."/>
            <person name="Marques-Souza H."/>
            <person name="Tautz D."/>
            <person name="Tomoyasu Y."/>
            <person name="Trauner J."/>
            <person name="Van der Zee M."/>
            <person name="Vervoort M."/>
            <person name="Wittkopp N."/>
            <person name="Wimmer E.A."/>
            <person name="Yang X."/>
            <person name="Jones A.K."/>
            <person name="Sattelle D.B."/>
            <person name="Ebert P.R."/>
            <person name="Nelson D."/>
            <person name="Scott J.G."/>
            <person name="Beeman R.W."/>
            <person name="Muthukrishnan S."/>
            <person name="Kramer K.J."/>
            <person name="Arakane Y."/>
            <person name="Beeman R.W."/>
            <person name="Zhu Q."/>
            <person name="Hogenkamp D."/>
            <person name="Dixit R."/>
            <person name="Oppert B."/>
            <person name="Jiang H."/>
            <person name="Zou Z."/>
            <person name="Marshall J."/>
            <person name="Elpidina E."/>
            <person name="Vinokurov K."/>
            <person name="Oppert C."/>
            <person name="Zou Z."/>
            <person name="Evans J."/>
            <person name="Lu Z."/>
            <person name="Zhao P."/>
            <person name="Sumathipala N."/>
            <person name="Altincicek B."/>
            <person name="Vilcinskas A."/>
            <person name="Williams M."/>
            <person name="Hultmark D."/>
            <person name="Hetru C."/>
            <person name="Jiang H."/>
            <person name="Grimmelikhuijzen C.J."/>
            <person name="Hauser F."/>
            <person name="Cazzamali G."/>
            <person name="Williamson M."/>
            <person name="Park Y."/>
            <person name="Li B."/>
            <person name="Tanaka Y."/>
            <person name="Predel R."/>
            <person name="Neupert S."/>
            <person name="Schachtner J."/>
            <person name="Verleyen P."/>
            <person name="Raible F."/>
            <person name="Bork P."/>
            <person name="Friedrich M."/>
            <person name="Walden K.K."/>
            <person name="Robertson H.M."/>
            <person name="Angeli S."/>
            <person name="Foret S."/>
            <person name="Bucher G."/>
            <person name="Schuetz S."/>
            <person name="Maleszka R."/>
            <person name="Wimmer E.A."/>
            <person name="Beeman R.W."/>
            <person name="Lorenzen M."/>
            <person name="Tomoyasu Y."/>
            <person name="Miller S.C."/>
            <person name="Grossmann D."/>
            <person name="Bucher G."/>
        </authorList>
    </citation>
    <scope>NUCLEOTIDE SEQUENCE [LARGE SCALE GENOMIC DNA]</scope>
    <source>
        <strain evidence="2 3">Georgia GA2</strain>
    </source>
</reference>
<name>D7EHW5_TRICA</name>
<dbReference type="InterPro" id="IPR036397">
    <property type="entry name" value="RNaseH_sf"/>
</dbReference>
<keyword evidence="3" id="KW-1185">Reference proteome</keyword>
<dbReference type="HOGENOM" id="CLU_179555_0_0_1"/>
<proteinExistence type="predicted"/>